<dbReference type="NCBIfam" id="TIGR01162">
    <property type="entry name" value="purE"/>
    <property type="match status" value="1"/>
</dbReference>
<protein>
    <recommendedName>
        <fullName evidence="5 11">Phosphoribosylaminoimidazole carboxylase</fullName>
        <ecNumber evidence="4 11">4.1.1.21</ecNumber>
    </recommendedName>
</protein>
<dbReference type="SUPFAM" id="SSF51246">
    <property type="entry name" value="Rudiment single hybrid motif"/>
    <property type="match status" value="1"/>
</dbReference>
<dbReference type="HAMAP" id="MF_01928">
    <property type="entry name" value="PurK"/>
    <property type="match status" value="1"/>
</dbReference>
<dbReference type="InterPro" id="IPR013815">
    <property type="entry name" value="ATP_grasp_subdomain_1"/>
</dbReference>
<dbReference type="NCBIfam" id="TIGR01161">
    <property type="entry name" value="purK"/>
    <property type="match status" value="1"/>
</dbReference>
<evidence type="ECO:0000256" key="2">
    <source>
        <dbReference type="ARBA" id="ARBA00004747"/>
    </source>
</evidence>
<dbReference type="EMBL" id="MU006109">
    <property type="protein sequence ID" value="KAF2835420.1"/>
    <property type="molecule type" value="Genomic_DNA"/>
</dbReference>
<evidence type="ECO:0000256" key="5">
    <source>
        <dbReference type="ARBA" id="ARBA00021059"/>
    </source>
</evidence>
<dbReference type="InterPro" id="IPR033747">
    <property type="entry name" value="PurE_ClassI"/>
</dbReference>
<evidence type="ECO:0000256" key="4">
    <source>
        <dbReference type="ARBA" id="ARBA00012329"/>
    </source>
</evidence>
<evidence type="ECO:0000313" key="13">
    <source>
        <dbReference type="EMBL" id="KAF2835420.1"/>
    </source>
</evidence>
<dbReference type="InterPro" id="IPR016301">
    <property type="entry name" value="Ade2_fungi/plant"/>
</dbReference>
<keyword evidence="6 11" id="KW-0547">Nucleotide-binding</keyword>
<evidence type="ECO:0000256" key="6">
    <source>
        <dbReference type="ARBA" id="ARBA00022741"/>
    </source>
</evidence>
<dbReference type="PIRSF" id="PIRSF001340">
    <property type="entry name" value="AIR_carboxylase"/>
    <property type="match status" value="1"/>
</dbReference>
<evidence type="ECO:0000259" key="12">
    <source>
        <dbReference type="PROSITE" id="PS50975"/>
    </source>
</evidence>
<feature type="domain" description="ATP-grasp" evidence="12">
    <location>
        <begin position="110"/>
        <end position="300"/>
    </location>
</feature>
<dbReference type="SUPFAM" id="SSF56059">
    <property type="entry name" value="Glutathione synthetase ATP-binding domain-like"/>
    <property type="match status" value="1"/>
</dbReference>
<evidence type="ECO:0000256" key="3">
    <source>
        <dbReference type="ARBA" id="ARBA00006114"/>
    </source>
</evidence>
<comment type="pathway">
    <text evidence="2 11">Purine metabolism; IMP biosynthesis via de novo pathway; 5-amino-1-(5-phospho-D-ribosyl)imidazole-4-carboxylate from 5-amino-1-(5-phospho-D-ribosyl)imidazole (carboxylase route): step 1/1.</text>
</comment>
<sequence>MSLFEKNVVGVLGGGQLGRMLIEAANRLNIKVIVLDSENAPAKKIHAHGDHIAGKFTNKESIEELAKSCDVITVEIEHVNTYVLEGVSEKVMIEPSWRTIRTIQDKFLQKEHLRKHSIPVVPYREVRENTVEELAAIGEDLGYPFMLKSKTNAYDGRGNYPVRSKDDLGPSLDFLTDRPLYGEKWAPFKIELAVNVVQTKNGVLSFPTVETIHEDSICKLVYAPPRGVSSSIQKRAQELARKTVAAFEGKGVYGVEMFLLDDAAQTLLINEIAPRPHNSGHHTIESCGMSQYDAHLRAILDFPIPAKSLELRQPAVMLNILGGETRDSHLRITEAALSVPNASIHLYDKGDARPGRKMGHITVAGPTENAAQAAITPLIDLVDKLRAERSDIKTPSPAIAKPAPTVIVTMGSDSDIPVLVDGIKLLERFGIATEVNITSAHRTPDYMALYAAEAASQGVKVIIAAAGGAAHLPGMAASHTILPVIGVPVKPSKTDGMDSLLSIVQMPRGIPVATVGIDNGINAALLAARIVGTFDPAVAEALEEYIGGMEREVMAKSEKIKKIGWEEYLKQMKK</sequence>
<dbReference type="Gene3D" id="3.40.50.1970">
    <property type="match status" value="1"/>
</dbReference>
<dbReference type="SUPFAM" id="SSF52255">
    <property type="entry name" value="N5-CAIR mutase (phosphoribosylaminoimidazole carboxylase, PurE)"/>
    <property type="match status" value="1"/>
</dbReference>
<dbReference type="SUPFAM" id="SSF52440">
    <property type="entry name" value="PreATP-grasp domain"/>
    <property type="match status" value="1"/>
</dbReference>
<keyword evidence="14" id="KW-1185">Reference proteome</keyword>
<dbReference type="InterPro" id="IPR011761">
    <property type="entry name" value="ATP-grasp"/>
</dbReference>
<dbReference type="GO" id="GO:0006189">
    <property type="term" value="P:'de novo' IMP biosynthetic process"/>
    <property type="evidence" value="ECO:0007669"/>
    <property type="project" value="UniProtKB-UniRule"/>
</dbReference>
<dbReference type="AlphaFoldDB" id="A0A9P4S451"/>
<keyword evidence="7 11" id="KW-0658">Purine biosynthesis</keyword>
<keyword evidence="9 11" id="KW-0067">ATP-binding</keyword>
<dbReference type="GO" id="GO:0005524">
    <property type="term" value="F:ATP binding"/>
    <property type="evidence" value="ECO:0007669"/>
    <property type="project" value="UniProtKB-UniRule"/>
</dbReference>
<reference evidence="13" key="1">
    <citation type="journal article" date="2020" name="Stud. Mycol.">
        <title>101 Dothideomycetes genomes: a test case for predicting lifestyles and emergence of pathogens.</title>
        <authorList>
            <person name="Haridas S."/>
            <person name="Albert R."/>
            <person name="Binder M."/>
            <person name="Bloem J."/>
            <person name="Labutti K."/>
            <person name="Salamov A."/>
            <person name="Andreopoulos B."/>
            <person name="Baker S."/>
            <person name="Barry K."/>
            <person name="Bills G."/>
            <person name="Bluhm B."/>
            <person name="Cannon C."/>
            <person name="Castanera R."/>
            <person name="Culley D."/>
            <person name="Daum C."/>
            <person name="Ezra D."/>
            <person name="Gonzalez J."/>
            <person name="Henrissat B."/>
            <person name="Kuo A."/>
            <person name="Liang C."/>
            <person name="Lipzen A."/>
            <person name="Lutzoni F."/>
            <person name="Magnuson J."/>
            <person name="Mondo S."/>
            <person name="Nolan M."/>
            <person name="Ohm R."/>
            <person name="Pangilinan J."/>
            <person name="Park H.-J."/>
            <person name="Ramirez L."/>
            <person name="Alfaro M."/>
            <person name="Sun H."/>
            <person name="Tritt A."/>
            <person name="Yoshinaga Y."/>
            <person name="Zwiers L.-H."/>
            <person name="Turgeon B."/>
            <person name="Goodwin S."/>
            <person name="Spatafora J."/>
            <person name="Crous P."/>
            <person name="Grigoriev I."/>
        </authorList>
    </citation>
    <scope>NUCLEOTIDE SEQUENCE</scope>
    <source>
        <strain evidence="13">CBS 101060</strain>
    </source>
</reference>
<dbReference type="InterPro" id="IPR040686">
    <property type="entry name" value="PurK_C"/>
</dbReference>
<gene>
    <name evidence="13" type="ORF">M501DRAFT_982229</name>
</gene>
<name>A0A9P4S451_9PEZI</name>
<dbReference type="InterPro" id="IPR011054">
    <property type="entry name" value="Rudment_hybrid_motif"/>
</dbReference>
<evidence type="ECO:0000256" key="7">
    <source>
        <dbReference type="ARBA" id="ARBA00022755"/>
    </source>
</evidence>
<dbReference type="PANTHER" id="PTHR11609:SF5">
    <property type="entry name" value="PHOSPHORIBOSYLAMINOIMIDAZOLE CARBOXYLASE"/>
    <property type="match status" value="1"/>
</dbReference>
<comment type="caution">
    <text evidence="13">The sequence shown here is derived from an EMBL/GenBank/DDBJ whole genome shotgun (WGS) entry which is preliminary data.</text>
</comment>
<evidence type="ECO:0000256" key="1">
    <source>
        <dbReference type="ARBA" id="ARBA00001244"/>
    </source>
</evidence>
<evidence type="ECO:0000256" key="8">
    <source>
        <dbReference type="ARBA" id="ARBA00022793"/>
    </source>
</evidence>
<evidence type="ECO:0000256" key="9">
    <source>
        <dbReference type="ARBA" id="ARBA00022840"/>
    </source>
</evidence>
<dbReference type="NCBIfam" id="NF004679">
    <property type="entry name" value="PRK06019.1-5"/>
    <property type="match status" value="1"/>
</dbReference>
<comment type="catalytic activity">
    <reaction evidence="1 11">
        <text>5-amino-1-(5-phospho-D-ribosyl)imidazole-4-carboxylate + H(+) = 5-amino-1-(5-phospho-beta-D-ribosyl)imidazole + CO2</text>
        <dbReference type="Rhea" id="RHEA:10792"/>
        <dbReference type="ChEBI" id="CHEBI:15378"/>
        <dbReference type="ChEBI" id="CHEBI:16526"/>
        <dbReference type="ChEBI" id="CHEBI:77657"/>
        <dbReference type="ChEBI" id="CHEBI:137981"/>
        <dbReference type="EC" id="4.1.1.21"/>
    </reaction>
</comment>
<dbReference type="GO" id="GO:0046872">
    <property type="term" value="F:metal ion binding"/>
    <property type="evidence" value="ECO:0007669"/>
    <property type="project" value="InterPro"/>
</dbReference>
<dbReference type="InterPro" id="IPR000031">
    <property type="entry name" value="PurE_dom"/>
</dbReference>
<dbReference type="EC" id="4.1.1.21" evidence="4 11"/>
<dbReference type="PROSITE" id="PS50975">
    <property type="entry name" value="ATP_GRASP"/>
    <property type="match status" value="1"/>
</dbReference>
<dbReference type="PANTHER" id="PTHR11609">
    <property type="entry name" value="PURINE BIOSYNTHESIS PROTEIN 6/7, PUR6/7"/>
    <property type="match status" value="1"/>
</dbReference>
<dbReference type="Pfam" id="PF00731">
    <property type="entry name" value="AIRC"/>
    <property type="match status" value="1"/>
</dbReference>
<organism evidence="13 14">
    <name type="scientific">Patellaria atrata CBS 101060</name>
    <dbReference type="NCBI Taxonomy" id="1346257"/>
    <lineage>
        <taxon>Eukaryota</taxon>
        <taxon>Fungi</taxon>
        <taxon>Dikarya</taxon>
        <taxon>Ascomycota</taxon>
        <taxon>Pezizomycotina</taxon>
        <taxon>Dothideomycetes</taxon>
        <taxon>Dothideomycetes incertae sedis</taxon>
        <taxon>Patellariales</taxon>
        <taxon>Patellariaceae</taxon>
        <taxon>Patellaria</taxon>
    </lineage>
</organism>
<evidence type="ECO:0000256" key="10">
    <source>
        <dbReference type="ARBA" id="ARBA00023239"/>
    </source>
</evidence>
<dbReference type="GO" id="GO:0004638">
    <property type="term" value="F:phosphoribosylaminoimidazole carboxylase activity"/>
    <property type="evidence" value="ECO:0007669"/>
    <property type="project" value="UniProtKB-UniRule"/>
</dbReference>
<dbReference type="Gene3D" id="3.30.1490.20">
    <property type="entry name" value="ATP-grasp fold, A domain"/>
    <property type="match status" value="1"/>
</dbReference>
<keyword evidence="10 11" id="KW-0456">Lyase</keyword>
<dbReference type="Gene3D" id="3.40.50.20">
    <property type="match status" value="1"/>
</dbReference>
<accession>A0A9P4S451</accession>
<dbReference type="InterPro" id="IPR016185">
    <property type="entry name" value="PreATP-grasp_dom_sf"/>
</dbReference>
<dbReference type="HAMAP" id="MF_01929">
    <property type="entry name" value="PurE_classI"/>
    <property type="match status" value="1"/>
</dbReference>
<evidence type="ECO:0000256" key="11">
    <source>
        <dbReference type="PIRNR" id="PIRNR001340"/>
    </source>
</evidence>
<dbReference type="InterPro" id="IPR003135">
    <property type="entry name" value="ATP-grasp_carboxylate-amine"/>
</dbReference>
<dbReference type="SMART" id="SM01001">
    <property type="entry name" value="AIRC"/>
    <property type="match status" value="1"/>
</dbReference>
<dbReference type="InterPro" id="IPR054350">
    <property type="entry name" value="PurT/PurK_preATP-grasp"/>
</dbReference>
<dbReference type="Gene3D" id="3.30.470.20">
    <property type="entry name" value="ATP-grasp fold, B domain"/>
    <property type="match status" value="1"/>
</dbReference>
<keyword evidence="8 11" id="KW-0210">Decarboxylase</keyword>
<dbReference type="Pfam" id="PF17769">
    <property type="entry name" value="PurK_C"/>
    <property type="match status" value="1"/>
</dbReference>
<evidence type="ECO:0000313" key="14">
    <source>
        <dbReference type="Proteomes" id="UP000799429"/>
    </source>
</evidence>
<proteinExistence type="inferred from homology"/>
<comment type="similarity">
    <text evidence="3 11">In the C-terminal section; belongs to the AIR carboxylase family. Class I subfamily.</text>
</comment>
<dbReference type="InterPro" id="IPR005875">
    <property type="entry name" value="PurK"/>
</dbReference>
<dbReference type="Pfam" id="PF22660">
    <property type="entry name" value="RS_preATP-grasp-like"/>
    <property type="match status" value="1"/>
</dbReference>
<dbReference type="FunFam" id="3.30.470.20:FF:000037">
    <property type="entry name" value="Phosphoribosylaminoimidazole carboxylase, chloroplastic"/>
    <property type="match status" value="1"/>
</dbReference>
<dbReference type="OrthoDB" id="15425at2759"/>
<dbReference type="Proteomes" id="UP000799429">
    <property type="component" value="Unassembled WGS sequence"/>
</dbReference>
<dbReference type="Pfam" id="PF02222">
    <property type="entry name" value="ATP-grasp"/>
    <property type="match status" value="1"/>
</dbReference>